<keyword evidence="4" id="KW-0808">Transferase</keyword>
<keyword evidence="3" id="KW-0663">Pyridoxal phosphate</keyword>
<dbReference type="SUPFAM" id="SSF53383">
    <property type="entry name" value="PLP-dependent transferases"/>
    <property type="match status" value="1"/>
</dbReference>
<dbReference type="Gene3D" id="3.90.1150.10">
    <property type="entry name" value="Aspartate Aminotransferase, domain 1"/>
    <property type="match status" value="1"/>
</dbReference>
<dbReference type="STRING" id="554055.A0A2P6UZV8"/>
<evidence type="ECO:0000256" key="3">
    <source>
        <dbReference type="ARBA" id="ARBA00022898"/>
    </source>
</evidence>
<dbReference type="GO" id="GO:0042286">
    <property type="term" value="F:glutamate-1-semialdehyde 2,1-aminomutase activity"/>
    <property type="evidence" value="ECO:0007669"/>
    <property type="project" value="UniProtKB-EC"/>
</dbReference>
<gene>
    <name evidence="4" type="ORF">C2E20_8982</name>
</gene>
<evidence type="ECO:0000313" key="5">
    <source>
        <dbReference type="Proteomes" id="UP000239649"/>
    </source>
</evidence>
<dbReference type="EMBL" id="LHPF02000064">
    <property type="protein sequence ID" value="PSC67334.1"/>
    <property type="molecule type" value="Genomic_DNA"/>
</dbReference>
<name>A0A2P6UZV8_9CHLO</name>
<protein>
    <submittedName>
        <fullName evidence="4">Aminotransferase</fullName>
    </submittedName>
</protein>
<proteinExistence type="predicted"/>
<dbReference type="PANTHER" id="PTHR43713:SF3">
    <property type="entry name" value="GLUTAMATE-1-SEMIALDEHYDE 2,1-AMINOMUTASE 1, CHLOROPLASTIC-RELATED"/>
    <property type="match status" value="1"/>
</dbReference>
<keyword evidence="4" id="KW-0032">Aminotransferase</keyword>
<dbReference type="OrthoDB" id="425114at2759"/>
<dbReference type="GO" id="GO:0008483">
    <property type="term" value="F:transaminase activity"/>
    <property type="evidence" value="ECO:0007669"/>
    <property type="project" value="UniProtKB-KW"/>
</dbReference>
<keyword evidence="5" id="KW-1185">Reference proteome</keyword>
<evidence type="ECO:0000256" key="2">
    <source>
        <dbReference type="ARBA" id="ARBA00001933"/>
    </source>
</evidence>
<dbReference type="Proteomes" id="UP000239649">
    <property type="component" value="Unassembled WGS sequence"/>
</dbReference>
<comment type="cofactor">
    <cofactor evidence="2">
        <name>pyridoxal 5'-phosphate</name>
        <dbReference type="ChEBI" id="CHEBI:597326"/>
    </cofactor>
</comment>
<dbReference type="InterPro" id="IPR015424">
    <property type="entry name" value="PyrdxlP-dep_Trfase"/>
</dbReference>
<dbReference type="GO" id="GO:0030170">
    <property type="term" value="F:pyridoxal phosphate binding"/>
    <property type="evidence" value="ECO:0007669"/>
    <property type="project" value="InterPro"/>
</dbReference>
<dbReference type="Pfam" id="PF00202">
    <property type="entry name" value="Aminotran_3"/>
    <property type="match status" value="1"/>
</dbReference>
<comment type="caution">
    <text evidence="4">The sequence shown here is derived from an EMBL/GenBank/DDBJ whole genome shotgun (WGS) entry which is preliminary data.</text>
</comment>
<comment type="catalytic activity">
    <reaction evidence="1">
        <text>(S)-4-amino-5-oxopentanoate = 5-aminolevulinate</text>
        <dbReference type="Rhea" id="RHEA:14265"/>
        <dbReference type="ChEBI" id="CHEBI:57501"/>
        <dbReference type="ChEBI" id="CHEBI:356416"/>
        <dbReference type="EC" id="5.4.3.8"/>
    </reaction>
</comment>
<accession>A0A2P6UZV8</accession>
<dbReference type="AlphaFoldDB" id="A0A2P6UZV8"/>
<dbReference type="InterPro" id="IPR015421">
    <property type="entry name" value="PyrdxlP-dep_Trfase_major"/>
</dbReference>
<dbReference type="InterPro" id="IPR015422">
    <property type="entry name" value="PyrdxlP-dep_Trfase_small"/>
</dbReference>
<reference evidence="4 5" key="1">
    <citation type="journal article" date="2018" name="Plant J.">
        <title>Genome sequences of Chlorella sorokiniana UTEX 1602 and Micractinium conductrix SAG 241.80: implications to maltose excretion by a green alga.</title>
        <authorList>
            <person name="Arriola M.B."/>
            <person name="Velmurugan N."/>
            <person name="Zhang Y."/>
            <person name="Plunkett M.H."/>
            <person name="Hondzo H."/>
            <person name="Barney B.M."/>
        </authorList>
    </citation>
    <scope>NUCLEOTIDE SEQUENCE [LARGE SCALE GENOMIC DNA]</scope>
    <source>
        <strain evidence="4 5">SAG 241.80</strain>
    </source>
</reference>
<organism evidence="4 5">
    <name type="scientific">Micractinium conductrix</name>
    <dbReference type="NCBI Taxonomy" id="554055"/>
    <lineage>
        <taxon>Eukaryota</taxon>
        <taxon>Viridiplantae</taxon>
        <taxon>Chlorophyta</taxon>
        <taxon>core chlorophytes</taxon>
        <taxon>Trebouxiophyceae</taxon>
        <taxon>Chlorellales</taxon>
        <taxon>Chlorellaceae</taxon>
        <taxon>Chlorella clade</taxon>
        <taxon>Micractinium</taxon>
    </lineage>
</organism>
<dbReference type="PANTHER" id="PTHR43713">
    <property type="entry name" value="GLUTAMATE-1-SEMIALDEHYDE 2,1-AMINOMUTASE"/>
    <property type="match status" value="1"/>
</dbReference>
<evidence type="ECO:0000256" key="1">
    <source>
        <dbReference type="ARBA" id="ARBA00001579"/>
    </source>
</evidence>
<evidence type="ECO:0000313" key="4">
    <source>
        <dbReference type="EMBL" id="PSC67334.1"/>
    </source>
</evidence>
<dbReference type="Gene3D" id="3.40.640.10">
    <property type="entry name" value="Type I PLP-dependent aspartate aminotransferase-like (Major domain)"/>
    <property type="match status" value="1"/>
</dbReference>
<dbReference type="InterPro" id="IPR005814">
    <property type="entry name" value="Aminotrans_3"/>
</dbReference>
<sequence length="212" mass="22543">MTNIGTILPEPGFLAALRDACTCTGTLLIIDETHTICAGPGGMSRAEGLQPDIFVLGKPIAGGIPVAIYGFTADLAARLGGAIQTDLATLEDVLTEKAYSRMIALAQRFEAGVLDTIARHRLAWTIKRLGCRDEYWPAATAPRNGGQAAASGNERLDYYMHLAALNRGVYLTPFHNMALMCPATTAADVDRHTAVFVESVALLLGSAARSRL</sequence>